<dbReference type="AlphaFoldDB" id="W6XZ03"/>
<dbReference type="InterPro" id="IPR050904">
    <property type="entry name" value="Adhesion/Biosynth-related"/>
</dbReference>
<dbReference type="PROSITE" id="PS50213">
    <property type="entry name" value="FAS1"/>
    <property type="match status" value="2"/>
</dbReference>
<feature type="compositionally biased region" description="Low complexity" evidence="1">
    <location>
        <begin position="343"/>
        <end position="358"/>
    </location>
</feature>
<dbReference type="Proteomes" id="UP000053841">
    <property type="component" value="Unassembled WGS sequence"/>
</dbReference>
<dbReference type="OrthoDB" id="286301at2759"/>
<dbReference type="Gene3D" id="2.30.180.10">
    <property type="entry name" value="FAS1 domain"/>
    <property type="match status" value="2"/>
</dbReference>
<dbReference type="eggNOG" id="KOG1437">
    <property type="taxonomic scope" value="Eukaryota"/>
</dbReference>
<dbReference type="RefSeq" id="XP_007713005.1">
    <property type="nucleotide sequence ID" value="XM_007714815.1"/>
</dbReference>
<dbReference type="FunFam" id="2.30.180.10:FF:000032">
    <property type="entry name" value="Fasciclin domain-containing protein, putative"/>
    <property type="match status" value="1"/>
</dbReference>
<dbReference type="GO" id="GO:0000329">
    <property type="term" value="C:fungal-type vacuole membrane"/>
    <property type="evidence" value="ECO:0007669"/>
    <property type="project" value="TreeGrafter"/>
</dbReference>
<organism evidence="4 5">
    <name type="scientific">Cochliobolus carbonum (strain 26-R-13)</name>
    <name type="common">Maize leaf spot fungus</name>
    <name type="synonym">Bipolaris zeicola</name>
    <dbReference type="NCBI Taxonomy" id="930089"/>
    <lineage>
        <taxon>Eukaryota</taxon>
        <taxon>Fungi</taxon>
        <taxon>Dikarya</taxon>
        <taxon>Ascomycota</taxon>
        <taxon>Pezizomycotina</taxon>
        <taxon>Dothideomycetes</taxon>
        <taxon>Pleosporomycetidae</taxon>
        <taxon>Pleosporales</taxon>
        <taxon>Pleosporineae</taxon>
        <taxon>Pleosporaceae</taxon>
        <taxon>Bipolaris</taxon>
    </lineage>
</organism>
<feature type="domain" description="FAS1" evidence="3">
    <location>
        <begin position="167"/>
        <end position="295"/>
    </location>
</feature>
<keyword evidence="5" id="KW-1185">Reference proteome</keyword>
<protein>
    <recommendedName>
        <fullName evidence="3">FAS1 domain-containing protein</fullName>
    </recommendedName>
</protein>
<dbReference type="GeneID" id="19150158"/>
<dbReference type="PANTHER" id="PTHR10900">
    <property type="entry name" value="PERIOSTIN-RELATED"/>
    <property type="match status" value="1"/>
</dbReference>
<feature type="chain" id="PRO_5004885896" description="FAS1 domain-containing protein" evidence="2">
    <location>
        <begin position="18"/>
        <end position="385"/>
    </location>
</feature>
<feature type="signal peptide" evidence="2">
    <location>
        <begin position="1"/>
        <end position="17"/>
    </location>
</feature>
<feature type="region of interest" description="Disordered" evidence="1">
    <location>
        <begin position="300"/>
        <end position="358"/>
    </location>
</feature>
<name>W6XZ03_COCC2</name>
<dbReference type="HOGENOM" id="CLU_031281_2_3_1"/>
<dbReference type="InterPro" id="IPR036378">
    <property type="entry name" value="FAS1_dom_sf"/>
</dbReference>
<accession>W6XZ03</accession>
<sequence length="385" mass="38324">MLKQLSIAAALAAAAVAQNTPSLADALKSSSELSTLAGLVPQDVLQSLSSASNITILAPGNSAFEKVSPQLLSSLTSNQGAITALLQYHVLNGSYPSSAIPDEGAFVPTLLTNSSYTNVTGGQVVHATTEDDKVVFYTGSLSNSTVTTANVNFTGGVIHIIDTLLTIPGSVSDIATAAGLTSVRGALVSANLVQTVDTTPDVTIFAPTNQAFQNIGSALPGLSADDLTKILTYHVIAGTVGYSTRLANGTSIATVNGANVTITVNDDGIYVNNAEVVIADVLVANGVVHVIDQVLNPNNTTVSDSEDGVPAYSGATPVSNAPFTSGQPTPSAPIGGGAGAGNGTRPTGTGTPTGSGLPQATANAAPAVAVSGGFAALFAAAAFFL</sequence>
<feature type="domain" description="FAS1" evidence="3">
    <location>
        <begin position="20"/>
        <end position="165"/>
    </location>
</feature>
<dbReference type="EMBL" id="KI964627">
    <property type="protein sequence ID" value="EUC32672.1"/>
    <property type="molecule type" value="Genomic_DNA"/>
</dbReference>
<dbReference type="SMART" id="SM00554">
    <property type="entry name" value="FAS1"/>
    <property type="match status" value="2"/>
</dbReference>
<dbReference type="SUPFAM" id="SSF82153">
    <property type="entry name" value="FAS1 domain"/>
    <property type="match status" value="2"/>
</dbReference>
<evidence type="ECO:0000259" key="3">
    <source>
        <dbReference type="PROSITE" id="PS50213"/>
    </source>
</evidence>
<dbReference type="PANTHER" id="PTHR10900:SF77">
    <property type="entry name" value="FI19380P1"/>
    <property type="match status" value="1"/>
</dbReference>
<feature type="compositionally biased region" description="Polar residues" evidence="1">
    <location>
        <begin position="316"/>
        <end position="327"/>
    </location>
</feature>
<evidence type="ECO:0000313" key="5">
    <source>
        <dbReference type="Proteomes" id="UP000053841"/>
    </source>
</evidence>
<dbReference type="Pfam" id="PF02469">
    <property type="entry name" value="Fasciclin"/>
    <property type="match status" value="2"/>
</dbReference>
<gene>
    <name evidence="4" type="ORF">COCCADRAFT_5663</name>
</gene>
<dbReference type="InterPro" id="IPR000782">
    <property type="entry name" value="FAS1_domain"/>
</dbReference>
<proteinExistence type="predicted"/>
<evidence type="ECO:0000256" key="2">
    <source>
        <dbReference type="SAM" id="SignalP"/>
    </source>
</evidence>
<evidence type="ECO:0000313" key="4">
    <source>
        <dbReference type="EMBL" id="EUC32672.1"/>
    </source>
</evidence>
<keyword evidence="2" id="KW-0732">Signal</keyword>
<evidence type="ECO:0000256" key="1">
    <source>
        <dbReference type="SAM" id="MobiDB-lite"/>
    </source>
</evidence>
<reference evidence="4 5" key="1">
    <citation type="journal article" date="2013" name="PLoS Genet.">
        <title>Comparative genome structure, secondary metabolite, and effector coding capacity across Cochliobolus pathogens.</title>
        <authorList>
            <person name="Condon B.J."/>
            <person name="Leng Y."/>
            <person name="Wu D."/>
            <person name="Bushley K.E."/>
            <person name="Ohm R.A."/>
            <person name="Otillar R."/>
            <person name="Martin J."/>
            <person name="Schackwitz W."/>
            <person name="Grimwood J."/>
            <person name="MohdZainudin N."/>
            <person name="Xue C."/>
            <person name="Wang R."/>
            <person name="Manning V.A."/>
            <person name="Dhillon B."/>
            <person name="Tu Z.J."/>
            <person name="Steffenson B.J."/>
            <person name="Salamov A."/>
            <person name="Sun H."/>
            <person name="Lowry S."/>
            <person name="LaButti K."/>
            <person name="Han J."/>
            <person name="Copeland A."/>
            <person name="Lindquist E."/>
            <person name="Barry K."/>
            <person name="Schmutz J."/>
            <person name="Baker S.E."/>
            <person name="Ciuffetti L.M."/>
            <person name="Grigoriev I.V."/>
            <person name="Zhong S."/>
            <person name="Turgeon B.G."/>
        </authorList>
    </citation>
    <scope>NUCLEOTIDE SEQUENCE [LARGE SCALE GENOMIC DNA]</scope>
    <source>
        <strain evidence="4 5">26-R-13</strain>
    </source>
</reference>
<dbReference type="GO" id="GO:0016236">
    <property type="term" value="P:macroautophagy"/>
    <property type="evidence" value="ECO:0007669"/>
    <property type="project" value="TreeGrafter"/>
</dbReference>
<dbReference type="KEGG" id="bze:COCCADRAFT_5663"/>